<accession>A0A2T0MBM2</accession>
<organism evidence="1 2">
    <name type="scientific">Flagellimonas meridianipacifica</name>
    <dbReference type="NCBI Taxonomy" id="1080225"/>
    <lineage>
        <taxon>Bacteria</taxon>
        <taxon>Pseudomonadati</taxon>
        <taxon>Bacteroidota</taxon>
        <taxon>Flavobacteriia</taxon>
        <taxon>Flavobacteriales</taxon>
        <taxon>Flavobacteriaceae</taxon>
        <taxon>Flagellimonas</taxon>
    </lineage>
</organism>
<evidence type="ECO:0000313" key="2">
    <source>
        <dbReference type="Proteomes" id="UP000237640"/>
    </source>
</evidence>
<dbReference type="Proteomes" id="UP000237640">
    <property type="component" value="Unassembled WGS sequence"/>
</dbReference>
<dbReference type="EMBL" id="PVYX01000002">
    <property type="protein sequence ID" value="PRX54893.1"/>
    <property type="molecule type" value="Genomic_DNA"/>
</dbReference>
<reference evidence="1 2" key="1">
    <citation type="submission" date="2018-03" db="EMBL/GenBank/DDBJ databases">
        <title>Genomic Encyclopedia of Archaeal and Bacterial Type Strains, Phase II (KMG-II): from individual species to whole genera.</title>
        <authorList>
            <person name="Goeker M."/>
        </authorList>
    </citation>
    <scope>NUCLEOTIDE SEQUENCE [LARGE SCALE GENOMIC DNA]</scope>
    <source>
        <strain evidence="1 2">DSM 25027</strain>
    </source>
</reference>
<dbReference type="AlphaFoldDB" id="A0A2T0MBM2"/>
<proteinExistence type="predicted"/>
<gene>
    <name evidence="1" type="ORF">CLV81_3298</name>
</gene>
<keyword evidence="2" id="KW-1185">Reference proteome</keyword>
<sequence length="269" mass="30435">MQVANSKQLTMKNLIVFAFLAIFGGSAIYAQGTVHAACEASVVGYTETRNVSNFFTFADLKSTNAQVSTTQLSNILGSPYVVEAFQKGSLFYGEERLGTFYARYNGYNKEIEIKKTNSTEEVAKALVNDKMLRFVFNNQNEMRLVAFIDKKGNRLEEYLVTKSDGGRYQLMERPLITYKEGKKAANSLMLDVPSKFVLRTELYVMDLATNIASLVPSKKSKLIDFFDESEKIQVAALIKKKSLNIKYEKDLLQIFDFANSIDRDIAYKQ</sequence>
<name>A0A2T0MBM2_9FLAO</name>
<protein>
    <submittedName>
        <fullName evidence="1">Uncharacterized protein</fullName>
    </submittedName>
</protein>
<evidence type="ECO:0000313" key="1">
    <source>
        <dbReference type="EMBL" id="PRX54893.1"/>
    </source>
</evidence>
<comment type="caution">
    <text evidence="1">The sequence shown here is derived from an EMBL/GenBank/DDBJ whole genome shotgun (WGS) entry which is preliminary data.</text>
</comment>